<keyword evidence="5" id="KW-0547">Nucleotide-binding</keyword>
<dbReference type="Pfam" id="PF01061">
    <property type="entry name" value="ABC2_membrane"/>
    <property type="match status" value="1"/>
</dbReference>
<keyword evidence="7 10" id="KW-1133">Transmembrane helix</keyword>
<dbReference type="PROSITE" id="PS50893">
    <property type="entry name" value="ABC_TRANSPORTER_2"/>
    <property type="match status" value="1"/>
</dbReference>
<feature type="region of interest" description="Disordered" evidence="9">
    <location>
        <begin position="492"/>
        <end position="514"/>
    </location>
</feature>
<gene>
    <name evidence="13" type="ORF">QIS96_33935</name>
</gene>
<dbReference type="CDD" id="cd00060">
    <property type="entry name" value="FHA"/>
    <property type="match status" value="1"/>
</dbReference>
<dbReference type="EMBL" id="JASCIQ010000052">
    <property type="protein sequence ID" value="MDI3408805.1"/>
    <property type="molecule type" value="Genomic_DNA"/>
</dbReference>
<evidence type="ECO:0000256" key="8">
    <source>
        <dbReference type="ARBA" id="ARBA00023136"/>
    </source>
</evidence>
<feature type="domain" description="FHA" evidence="11">
    <location>
        <begin position="146"/>
        <end position="195"/>
    </location>
</feature>
<dbReference type="InterPro" id="IPR050352">
    <property type="entry name" value="ABCG_transporters"/>
</dbReference>
<dbReference type="PANTHER" id="PTHR48041">
    <property type="entry name" value="ABC TRANSPORTER G FAMILY MEMBER 28"/>
    <property type="match status" value="1"/>
</dbReference>
<dbReference type="InterPro" id="IPR008984">
    <property type="entry name" value="SMAD_FHA_dom_sf"/>
</dbReference>
<keyword evidence="8 10" id="KW-0472">Membrane</keyword>
<dbReference type="InterPro" id="IPR003593">
    <property type="entry name" value="AAA+_ATPase"/>
</dbReference>
<proteinExistence type="predicted"/>
<protein>
    <submittedName>
        <fullName evidence="13">ATP-binding cassette domain-containing protein</fullName>
    </submittedName>
</protein>
<dbReference type="InterPro" id="IPR027417">
    <property type="entry name" value="P-loop_NTPase"/>
</dbReference>
<dbReference type="SMART" id="SM00240">
    <property type="entry name" value="FHA"/>
    <property type="match status" value="2"/>
</dbReference>
<dbReference type="Proteomes" id="UP001223978">
    <property type="component" value="Unassembled WGS sequence"/>
</dbReference>
<evidence type="ECO:0000256" key="2">
    <source>
        <dbReference type="ARBA" id="ARBA00022448"/>
    </source>
</evidence>
<sequence>MGERPDALTAPELVVEAEGHTQVLSPLRTYHVGRDPASELVLDDARVSWHHAVLRATAGHWVVEDERSTNGTYADGRRVRQSDVGPGSVLRFGSSLDGPCAVLADAPRPAPPAARPSAVTIVSHPDATGTFRRPSAVRPLPPARTTRIGRAPDNDLVVPDLLVSRRHAELRAGPQGYEIVDLGSHNGTYLNGQPVSRAPVIPGDVIGVGHSAFVLVGEELQEFVDTGEVSLDVQDLAVRVDSGRKTLLGGVSFPVGEKTLLAVVGPSGAGKSTLLNALTGQRPADEGTVLYDGRDLYRDYAELRHRIGLVPQDDILHSQLTVRRALRYAAQLRFPEDTAKAEREARVDEVIRELGLEQRVDQPIHSLSGGQRKRVSVALELLTKPSLLFLDEPTSGLDPGMDRSVMHMLRGLADDGRTVIVVTHSVLSLDVCDRLLVLAPGGSIAYYGPPDEALAYFGFAEWPEAFESFENDRERDWAGQFHGSLQHGRYVAAESRQPHRPSEAPRGPVTPPKAQSWGAQLRTLVRRYAATLSSDRTFLVIMVALPFVMGVMARALAGGELTKDSALNGLLILNVGAVLTGAANAVRELVKERVIYQRERAVGLSRSAYVMSKVLVLGTITVVQAVVLTMVALVGVDLNAPGGEGVLMPPLLEITLAVALLAFTAMMLGLFVSALVRKEEVTMPLLVLLAIVQVVFCGALLKLQGVPGLEQLAWLVPSRWGLGAMASTIDLHRIVPQDLTDDPLFRHEASVWLVDMGAMVALSLVLAFLVAKLLRRHEPEIMRK</sequence>
<feature type="transmembrane region" description="Helical" evidence="10">
    <location>
        <begin position="537"/>
        <end position="557"/>
    </location>
</feature>
<dbReference type="PROSITE" id="PS00211">
    <property type="entry name" value="ABC_TRANSPORTER_1"/>
    <property type="match status" value="1"/>
</dbReference>
<evidence type="ECO:0000256" key="6">
    <source>
        <dbReference type="ARBA" id="ARBA00022840"/>
    </source>
</evidence>
<dbReference type="Pfam" id="PF00498">
    <property type="entry name" value="FHA"/>
    <property type="match status" value="2"/>
</dbReference>
<organism evidence="13 14">
    <name type="scientific">Streptomyces cavernicola</name>
    <dbReference type="NCBI Taxonomy" id="3043613"/>
    <lineage>
        <taxon>Bacteria</taxon>
        <taxon>Bacillati</taxon>
        <taxon>Actinomycetota</taxon>
        <taxon>Actinomycetes</taxon>
        <taxon>Kitasatosporales</taxon>
        <taxon>Streptomycetaceae</taxon>
        <taxon>Streptomyces</taxon>
    </lineage>
</organism>
<feature type="transmembrane region" description="Helical" evidence="10">
    <location>
        <begin position="614"/>
        <end position="634"/>
    </location>
</feature>
<evidence type="ECO:0000256" key="7">
    <source>
        <dbReference type="ARBA" id="ARBA00022989"/>
    </source>
</evidence>
<accession>A0ABT6SKT4</accession>
<evidence type="ECO:0000313" key="13">
    <source>
        <dbReference type="EMBL" id="MDI3408805.1"/>
    </source>
</evidence>
<evidence type="ECO:0000313" key="14">
    <source>
        <dbReference type="Proteomes" id="UP001223978"/>
    </source>
</evidence>
<dbReference type="Gene3D" id="2.60.200.20">
    <property type="match status" value="2"/>
</dbReference>
<feature type="transmembrane region" description="Helical" evidence="10">
    <location>
        <begin position="683"/>
        <end position="701"/>
    </location>
</feature>
<reference evidence="13 14" key="1">
    <citation type="submission" date="2023-05" db="EMBL/GenBank/DDBJ databases">
        <title>Draft genome sequence of Streptomyces sp. B-S-A6 isolated from a cave soil in Thailand.</title>
        <authorList>
            <person name="Chamroensaksri N."/>
            <person name="Muangham S."/>
        </authorList>
    </citation>
    <scope>NUCLEOTIDE SEQUENCE [LARGE SCALE GENOMIC DNA]</scope>
    <source>
        <strain evidence="13 14">B-S-A6</strain>
    </source>
</reference>
<evidence type="ECO:0000259" key="12">
    <source>
        <dbReference type="PROSITE" id="PS50893"/>
    </source>
</evidence>
<dbReference type="Gene3D" id="3.40.50.300">
    <property type="entry name" value="P-loop containing nucleotide triphosphate hydrolases"/>
    <property type="match status" value="1"/>
</dbReference>
<dbReference type="SUPFAM" id="SSF49879">
    <property type="entry name" value="SMAD/FHA domain"/>
    <property type="match status" value="2"/>
</dbReference>
<dbReference type="PANTHER" id="PTHR48041:SF139">
    <property type="entry name" value="PROTEIN SCARLET"/>
    <property type="match status" value="1"/>
</dbReference>
<comment type="subcellular location">
    <subcellularLocation>
        <location evidence="1">Membrane</location>
        <topology evidence="1">Multi-pass membrane protein</topology>
    </subcellularLocation>
</comment>
<evidence type="ECO:0000256" key="9">
    <source>
        <dbReference type="SAM" id="MobiDB-lite"/>
    </source>
</evidence>
<dbReference type="InterPro" id="IPR000253">
    <property type="entry name" value="FHA_dom"/>
</dbReference>
<keyword evidence="14" id="KW-1185">Reference proteome</keyword>
<dbReference type="CDD" id="cd03213">
    <property type="entry name" value="ABCG_EPDR"/>
    <property type="match status" value="1"/>
</dbReference>
<dbReference type="GO" id="GO:0005524">
    <property type="term" value="F:ATP binding"/>
    <property type="evidence" value="ECO:0007669"/>
    <property type="project" value="UniProtKB-KW"/>
</dbReference>
<dbReference type="InterPro" id="IPR017871">
    <property type="entry name" value="ABC_transporter-like_CS"/>
</dbReference>
<feature type="transmembrane region" description="Helical" evidence="10">
    <location>
        <begin position="751"/>
        <end position="774"/>
    </location>
</feature>
<evidence type="ECO:0000256" key="3">
    <source>
        <dbReference type="ARBA" id="ARBA00022553"/>
    </source>
</evidence>
<dbReference type="Pfam" id="PF00005">
    <property type="entry name" value="ABC_tran"/>
    <property type="match status" value="1"/>
</dbReference>
<keyword evidence="6 13" id="KW-0067">ATP-binding</keyword>
<dbReference type="InterPro" id="IPR003439">
    <property type="entry name" value="ABC_transporter-like_ATP-bd"/>
</dbReference>
<keyword evidence="4 10" id="KW-0812">Transmembrane</keyword>
<evidence type="ECO:0000259" key="11">
    <source>
        <dbReference type="PROSITE" id="PS50006"/>
    </source>
</evidence>
<dbReference type="SMART" id="SM00382">
    <property type="entry name" value="AAA"/>
    <property type="match status" value="1"/>
</dbReference>
<name>A0ABT6SKT4_9ACTN</name>
<feature type="domain" description="ABC transporter" evidence="12">
    <location>
        <begin position="231"/>
        <end position="466"/>
    </location>
</feature>
<evidence type="ECO:0000256" key="5">
    <source>
        <dbReference type="ARBA" id="ARBA00022741"/>
    </source>
</evidence>
<evidence type="ECO:0000256" key="1">
    <source>
        <dbReference type="ARBA" id="ARBA00004141"/>
    </source>
</evidence>
<keyword evidence="2" id="KW-0813">Transport</keyword>
<evidence type="ECO:0000256" key="4">
    <source>
        <dbReference type="ARBA" id="ARBA00022692"/>
    </source>
</evidence>
<keyword evidence="3" id="KW-0597">Phosphoprotein</keyword>
<evidence type="ECO:0000256" key="10">
    <source>
        <dbReference type="SAM" id="Phobius"/>
    </source>
</evidence>
<feature type="domain" description="FHA" evidence="11">
    <location>
        <begin position="30"/>
        <end position="79"/>
    </location>
</feature>
<dbReference type="InterPro" id="IPR013525">
    <property type="entry name" value="ABC2_TM"/>
</dbReference>
<dbReference type="PROSITE" id="PS50006">
    <property type="entry name" value="FHA_DOMAIN"/>
    <property type="match status" value="2"/>
</dbReference>
<dbReference type="RefSeq" id="WP_282546685.1">
    <property type="nucleotide sequence ID" value="NZ_JASCIQ010000052.1"/>
</dbReference>
<comment type="caution">
    <text evidence="13">The sequence shown here is derived from an EMBL/GenBank/DDBJ whole genome shotgun (WGS) entry which is preliminary data.</text>
</comment>
<feature type="transmembrane region" description="Helical" evidence="10">
    <location>
        <begin position="654"/>
        <end position="676"/>
    </location>
</feature>
<dbReference type="SUPFAM" id="SSF52540">
    <property type="entry name" value="P-loop containing nucleoside triphosphate hydrolases"/>
    <property type="match status" value="1"/>
</dbReference>